<proteinExistence type="predicted"/>
<dbReference type="EMBL" id="CP089984">
    <property type="protein sequence ID" value="WXB15126.1"/>
    <property type="molecule type" value="Genomic_DNA"/>
</dbReference>
<name>A0ABZ2LW30_9BACT</name>
<dbReference type="Pfam" id="PF19872">
    <property type="entry name" value="DUF6345"/>
    <property type="match status" value="1"/>
</dbReference>
<dbReference type="Proteomes" id="UP001370348">
    <property type="component" value="Chromosome"/>
</dbReference>
<evidence type="ECO:0000313" key="2">
    <source>
        <dbReference type="EMBL" id="WXB15126.1"/>
    </source>
</evidence>
<evidence type="ECO:0000313" key="3">
    <source>
        <dbReference type="Proteomes" id="UP001370348"/>
    </source>
</evidence>
<keyword evidence="1" id="KW-0732">Signal</keyword>
<feature type="chain" id="PRO_5045113245" evidence="1">
    <location>
        <begin position="21"/>
        <end position="274"/>
    </location>
</feature>
<accession>A0ABZ2LW30</accession>
<feature type="signal peptide" evidence="1">
    <location>
        <begin position="1"/>
        <end position="20"/>
    </location>
</feature>
<reference evidence="2 3" key="1">
    <citation type="submission" date="2021-12" db="EMBL/GenBank/DDBJ databases">
        <title>Discovery of the Pendulisporaceae a myxobacterial family with distinct sporulation behavior and unique specialized metabolism.</title>
        <authorList>
            <person name="Garcia R."/>
            <person name="Popoff A."/>
            <person name="Bader C.D."/>
            <person name="Loehr J."/>
            <person name="Walesch S."/>
            <person name="Walt C."/>
            <person name="Boldt J."/>
            <person name="Bunk B."/>
            <person name="Haeckl F.J.F.P.J."/>
            <person name="Gunesch A.P."/>
            <person name="Birkelbach J."/>
            <person name="Nuebel U."/>
            <person name="Pietschmann T."/>
            <person name="Bach T."/>
            <person name="Mueller R."/>
        </authorList>
    </citation>
    <scope>NUCLEOTIDE SEQUENCE [LARGE SCALE GENOMIC DNA]</scope>
    <source>
        <strain evidence="2 3">MSr11954</strain>
    </source>
</reference>
<protein>
    <submittedName>
        <fullName evidence="2">DUF6345 domain-containing protein</fullName>
    </submittedName>
</protein>
<keyword evidence="3" id="KW-1185">Reference proteome</keyword>
<dbReference type="InterPro" id="IPR045926">
    <property type="entry name" value="DUF6345"/>
</dbReference>
<dbReference type="RefSeq" id="WP_394824751.1">
    <property type="nucleotide sequence ID" value="NZ_CP089984.1"/>
</dbReference>
<evidence type="ECO:0000256" key="1">
    <source>
        <dbReference type="SAM" id="SignalP"/>
    </source>
</evidence>
<sequence length="274" mass="29562">MLLSLAAGSAALALPGTANALTAGGGAMTSWSGCECNAGSLTYTDDQISLWLSEMQDLGATKKFFFVNDSWASDLIEDKLEGGDDRSYGDKVDFYAHSSHGNAPTDGNGRQTFTTPMCQGGLAKSCSFDANQSRMGEAAGSGQSTYASPYPGNARWWLFFTCFSVHDKPNEQWSQTLARGGDAVLGYRGTSADAWTTDEVGRDLADALFDDGDTLKGGWFWAAEDWAINDVASIVASGNTRDNAIWRRDHLRASSARRTSSSNHTWFAWAWHEG</sequence>
<organism evidence="2 3">
    <name type="scientific">Pendulispora albinea</name>
    <dbReference type="NCBI Taxonomy" id="2741071"/>
    <lineage>
        <taxon>Bacteria</taxon>
        <taxon>Pseudomonadati</taxon>
        <taxon>Myxococcota</taxon>
        <taxon>Myxococcia</taxon>
        <taxon>Myxococcales</taxon>
        <taxon>Sorangiineae</taxon>
        <taxon>Pendulisporaceae</taxon>
        <taxon>Pendulispora</taxon>
    </lineage>
</organism>
<gene>
    <name evidence="2" type="ORF">LZC94_45820</name>
</gene>